<reference evidence="2" key="1">
    <citation type="journal article" date="2015" name="PeerJ">
        <title>First genomic representation of candidate bacterial phylum KSB3 points to enhanced environmental sensing as a trigger of wastewater bulking.</title>
        <authorList>
            <person name="Sekiguchi Y."/>
            <person name="Ohashi A."/>
            <person name="Parks D.H."/>
            <person name="Yamauchi T."/>
            <person name="Tyson G.W."/>
            <person name="Hugenholtz P."/>
        </authorList>
    </citation>
    <scope>NUCLEOTIDE SEQUENCE [LARGE SCALE GENOMIC DNA]</scope>
</reference>
<sequence length="412" mass="45234">MNKKVLVLVVGLLLLATPVFAAFVDDNDTWKFNMERVRYRFQYFIQSASGDGDTYEFLDDDFDTTWAFSKGELKVWFELEPADSNMGDDTHPNTDWDSVLGNYGAKWTPESLADSSFVFQVGDFGTGFGKAINTDESPRGSVGVSWKMGDVAVVLEYGRKYEGKTDDDVEGDEHLIRGQVHMPLGESGFNLGAYAVLYTGSDIIFSEDVKGDRNVFLGAGEFSGKVSNLDLYSEFGFASGKTDETGEEVDLSGFYIMGGTSVAVGQVTLGIEGGFATGDKNGWEDGKDEGFTAVSSDFWLGQVLHDESLILRSNGKDGGLSNIVYGQVTAGISPTDKLSLDAGVIYLKPAEEIVSPYTGVQADTYGTEVFGSVNYKLADSLKYILYWGYAIVNEDFIEDNQYQLHNRLEFNF</sequence>
<proteinExistence type="predicted"/>
<name>A0A081CA42_VECG1</name>
<evidence type="ECO:0000313" key="2">
    <source>
        <dbReference type="EMBL" id="GAK61447.1"/>
    </source>
</evidence>
<keyword evidence="3" id="KW-1185">Reference proteome</keyword>
<dbReference type="EMBL" id="DF820479">
    <property type="protein sequence ID" value="GAK61447.1"/>
    <property type="molecule type" value="Genomic_DNA"/>
</dbReference>
<dbReference type="AlphaFoldDB" id="A0A081CA42"/>
<dbReference type="Proteomes" id="UP000030661">
    <property type="component" value="Unassembled WGS sequence"/>
</dbReference>
<feature type="chain" id="PRO_5001755575" description="Alginate export domain-containing protein" evidence="1">
    <location>
        <begin position="22"/>
        <end position="412"/>
    </location>
</feature>
<evidence type="ECO:0000256" key="1">
    <source>
        <dbReference type="SAM" id="SignalP"/>
    </source>
</evidence>
<evidence type="ECO:0000313" key="3">
    <source>
        <dbReference type="Proteomes" id="UP000030661"/>
    </source>
</evidence>
<accession>A0A081CA42</accession>
<evidence type="ECO:0008006" key="4">
    <source>
        <dbReference type="Google" id="ProtNLM"/>
    </source>
</evidence>
<feature type="signal peptide" evidence="1">
    <location>
        <begin position="1"/>
        <end position="21"/>
    </location>
</feature>
<protein>
    <recommendedName>
        <fullName evidence="4">Alginate export domain-containing protein</fullName>
    </recommendedName>
</protein>
<dbReference type="HOGENOM" id="CLU_666759_0_0_0"/>
<gene>
    <name evidence="2" type="ORF">U27_01347</name>
</gene>
<keyword evidence="1" id="KW-0732">Signal</keyword>
<organism evidence="2">
    <name type="scientific">Vecturithrix granuli</name>
    <dbReference type="NCBI Taxonomy" id="1499967"/>
    <lineage>
        <taxon>Bacteria</taxon>
        <taxon>Candidatus Moduliflexota</taxon>
        <taxon>Candidatus Vecturitrichia</taxon>
        <taxon>Candidatus Vecturitrichales</taxon>
        <taxon>Candidatus Vecturitrichaceae</taxon>
        <taxon>Candidatus Vecturithrix</taxon>
    </lineage>
</organism>